<feature type="transmembrane region" description="Helical" evidence="1">
    <location>
        <begin position="134"/>
        <end position="157"/>
    </location>
</feature>
<dbReference type="Proteomes" id="UP000027982">
    <property type="component" value="Chromosome"/>
</dbReference>
<evidence type="ECO:0000313" key="3">
    <source>
        <dbReference type="Proteomes" id="UP000027982"/>
    </source>
</evidence>
<evidence type="ECO:0000256" key="1">
    <source>
        <dbReference type="SAM" id="Phobius"/>
    </source>
</evidence>
<dbReference type="EMBL" id="CP007139">
    <property type="protein sequence ID" value="AIE85688.1"/>
    <property type="molecule type" value="Genomic_DNA"/>
</dbReference>
<dbReference type="KEGG" id="fgi:OP10G_2320"/>
<dbReference type="OrthoDB" id="8231251at2"/>
<dbReference type="RefSeq" id="WP_025225749.1">
    <property type="nucleotide sequence ID" value="NZ_CP007139.1"/>
</dbReference>
<feature type="transmembrane region" description="Helical" evidence="1">
    <location>
        <begin position="48"/>
        <end position="65"/>
    </location>
</feature>
<feature type="transmembrane region" description="Helical" evidence="1">
    <location>
        <begin position="96"/>
        <end position="114"/>
    </location>
</feature>
<accession>A0A068NQ58</accession>
<keyword evidence="1" id="KW-0812">Transmembrane</keyword>
<evidence type="ECO:0000313" key="2">
    <source>
        <dbReference type="EMBL" id="AIE85688.1"/>
    </source>
</evidence>
<keyword evidence="1" id="KW-1133">Transmembrane helix</keyword>
<protein>
    <submittedName>
        <fullName evidence="2">Uncharacterized protein</fullName>
    </submittedName>
</protein>
<feature type="transmembrane region" description="Helical" evidence="1">
    <location>
        <begin position="6"/>
        <end position="27"/>
    </location>
</feature>
<proteinExistence type="predicted"/>
<dbReference type="STRING" id="661478.OP10G_2320"/>
<gene>
    <name evidence="2" type="ORF">OP10G_2320</name>
</gene>
<keyword evidence="3" id="KW-1185">Reference proteome</keyword>
<feature type="transmembrane region" description="Helical" evidence="1">
    <location>
        <begin position="71"/>
        <end position="89"/>
    </location>
</feature>
<sequence>MNPTSIFLVDLVTGYVVATLFAIHYFWPKVKSMDRLSANRLIATIHSFRYYGLTFLLPGVVGAHLPSDFAVTAAYGDFLAATLAIGALVSYRRPKIFWPMVWLFNLAGMADLVIDTANAVRLDLPSVSGQLGANFAIPTIYVPVLFVTHVVAFGLLLRGEARGAGREGTAPGRGTR</sequence>
<dbReference type="AlphaFoldDB" id="A0A068NQ58"/>
<keyword evidence="1" id="KW-0472">Membrane</keyword>
<dbReference type="eggNOG" id="ENOG50332WK">
    <property type="taxonomic scope" value="Bacteria"/>
</dbReference>
<reference evidence="2 3" key="1">
    <citation type="journal article" date="2014" name="PLoS ONE">
        <title>The first complete genome sequence of the class fimbriimonadia in the phylum armatimonadetes.</title>
        <authorList>
            <person name="Hu Z.Y."/>
            <person name="Wang Y.Z."/>
            <person name="Im W.T."/>
            <person name="Wang S.Y."/>
            <person name="Zhao G.P."/>
            <person name="Zheng H.J."/>
            <person name="Quan Z.X."/>
        </authorList>
    </citation>
    <scope>NUCLEOTIDE SEQUENCE [LARGE SCALE GENOMIC DNA]</scope>
    <source>
        <strain evidence="2">Gsoil 348</strain>
    </source>
</reference>
<organism evidence="2 3">
    <name type="scientific">Fimbriimonas ginsengisoli Gsoil 348</name>
    <dbReference type="NCBI Taxonomy" id="661478"/>
    <lineage>
        <taxon>Bacteria</taxon>
        <taxon>Bacillati</taxon>
        <taxon>Armatimonadota</taxon>
        <taxon>Fimbriimonadia</taxon>
        <taxon>Fimbriimonadales</taxon>
        <taxon>Fimbriimonadaceae</taxon>
        <taxon>Fimbriimonas</taxon>
    </lineage>
</organism>
<name>A0A068NQ58_FIMGI</name>
<dbReference type="HOGENOM" id="CLU_129169_0_0_0"/>